<evidence type="ECO:0000256" key="4">
    <source>
        <dbReference type="ARBA" id="ARBA00022801"/>
    </source>
</evidence>
<keyword evidence="5 6" id="KW-0326">Glycosidase</keyword>
<evidence type="ECO:0000256" key="2">
    <source>
        <dbReference type="ARBA" id="ARBA00010687"/>
    </source>
</evidence>
<reference evidence="7" key="1">
    <citation type="journal article" date="2023" name="Comput. Struct. Biotechnol. J.">
        <title>Discovery of a novel marine Bacteroidetes with a rich repertoire of carbohydrate-active enzymes.</title>
        <authorList>
            <person name="Chen B."/>
            <person name="Liu G."/>
            <person name="Chen Q."/>
            <person name="Wang H."/>
            <person name="Liu L."/>
            <person name="Tang K."/>
        </authorList>
    </citation>
    <scope>NUCLEOTIDE SEQUENCE</scope>
    <source>
        <strain evidence="7">TK19036</strain>
    </source>
</reference>
<dbReference type="SUPFAM" id="SSF51445">
    <property type="entry name" value="(Trans)glycosidases"/>
    <property type="match status" value="1"/>
</dbReference>
<accession>A0AA49GRL1</accession>
<reference evidence="7" key="2">
    <citation type="journal article" date="2024" name="Antonie Van Leeuwenhoek">
        <title>Roseihalotalea indica gen. nov., sp. nov., a halophilic Bacteroidetes from mesopelagic Southwest Indian Ocean with higher carbohydrate metabolic potential.</title>
        <authorList>
            <person name="Chen B."/>
            <person name="Zhang M."/>
            <person name="Lin D."/>
            <person name="Ye J."/>
            <person name="Tang K."/>
        </authorList>
    </citation>
    <scope>NUCLEOTIDE SEQUENCE</scope>
    <source>
        <strain evidence="7">TK19036</strain>
    </source>
</reference>
<dbReference type="AlphaFoldDB" id="A0AA49GRL1"/>
<dbReference type="GO" id="GO:0031218">
    <property type="term" value="F:arabinogalactan endo-1,4-beta-galactosidase activity"/>
    <property type="evidence" value="ECO:0007669"/>
    <property type="project" value="UniProtKB-EC"/>
</dbReference>
<dbReference type="InterPro" id="IPR011683">
    <property type="entry name" value="Glyco_hydro_53"/>
</dbReference>
<evidence type="ECO:0000256" key="5">
    <source>
        <dbReference type="ARBA" id="ARBA00023295"/>
    </source>
</evidence>
<organism evidence="7">
    <name type="scientific">Roseihalotalea indica</name>
    <dbReference type="NCBI Taxonomy" id="2867963"/>
    <lineage>
        <taxon>Bacteria</taxon>
        <taxon>Pseudomonadati</taxon>
        <taxon>Bacteroidota</taxon>
        <taxon>Cytophagia</taxon>
        <taxon>Cytophagales</taxon>
        <taxon>Catalimonadaceae</taxon>
        <taxon>Roseihalotalea</taxon>
    </lineage>
</organism>
<evidence type="ECO:0000256" key="3">
    <source>
        <dbReference type="ARBA" id="ARBA00012556"/>
    </source>
</evidence>
<dbReference type="PANTHER" id="PTHR34983:SF1">
    <property type="entry name" value="ARABINOGALACTAN ENDO-BETA-1,4-GALACTANASE A"/>
    <property type="match status" value="1"/>
</dbReference>
<dbReference type="EMBL" id="CP120682">
    <property type="protein sequence ID" value="WKN39652.1"/>
    <property type="molecule type" value="Genomic_DNA"/>
</dbReference>
<evidence type="ECO:0000256" key="6">
    <source>
        <dbReference type="RuleBase" id="RU361192"/>
    </source>
</evidence>
<feature type="signal peptide" evidence="6">
    <location>
        <begin position="1"/>
        <end position="20"/>
    </location>
</feature>
<dbReference type="EC" id="3.2.1.89" evidence="3 6"/>
<sequence>MKIALSVILLVLTTFGLAQAQDYAVGADLSFLKQAEDHGFEFKENGEIKPGLEIFKEHGYSWIRLRLFHTPTELPNNLEYTIALAKEAREMGYKFLLDYHYSDTWADPGKQYIPKAWVNLPFEDLVNEVYEYTLETMIAFRDAEVYPDMVQVGNEISNGFLWPHGKLPENWDNFAQLLRAGINGVTASCGDQPCPKIMVHIDKGGSKDFTKYWYDKLHAYDIRYDVIGQSYYPWWHGSLLDLKENMYFMATEYKKDIILVEVAYNWTPTEYKENAPPFEESPEGQKQFLEEVNRIVLNTPDNKGKGVFWWEPAVERQGSRSYFDEEGNVLPVITVFDKYTRH</sequence>
<protein>
    <recommendedName>
        <fullName evidence="3 6">Arabinogalactan endo-beta-1,4-galactanase</fullName>
        <ecNumber evidence="3 6">3.2.1.89</ecNumber>
    </recommendedName>
</protein>
<gene>
    <name evidence="7" type="ORF">K4G66_13215</name>
</gene>
<dbReference type="Pfam" id="PF07745">
    <property type="entry name" value="Glyco_hydro_53"/>
    <property type="match status" value="1"/>
</dbReference>
<keyword evidence="6" id="KW-0732">Signal</keyword>
<dbReference type="GO" id="GO:0045490">
    <property type="term" value="P:pectin catabolic process"/>
    <property type="evidence" value="ECO:0007669"/>
    <property type="project" value="TreeGrafter"/>
</dbReference>
<evidence type="ECO:0000256" key="1">
    <source>
        <dbReference type="ARBA" id="ARBA00001695"/>
    </source>
</evidence>
<name>A0AA49GRL1_9BACT</name>
<proteinExistence type="inferred from homology"/>
<dbReference type="InterPro" id="IPR017853">
    <property type="entry name" value="GH"/>
</dbReference>
<comment type="similarity">
    <text evidence="2 6">Belongs to the glycosyl hydrolase 53 family.</text>
</comment>
<dbReference type="Gene3D" id="3.20.20.80">
    <property type="entry name" value="Glycosidases"/>
    <property type="match status" value="1"/>
</dbReference>
<keyword evidence="4 6" id="KW-0378">Hydrolase</keyword>
<evidence type="ECO:0000313" key="7">
    <source>
        <dbReference type="EMBL" id="WKN39652.1"/>
    </source>
</evidence>
<comment type="catalytic activity">
    <reaction evidence="1 6">
        <text>The enzyme specifically hydrolyzes (1-&gt;4)-beta-D-galactosidic linkages in type I arabinogalactans.</text>
        <dbReference type="EC" id="3.2.1.89"/>
    </reaction>
</comment>
<dbReference type="PANTHER" id="PTHR34983">
    <property type="entry name" value="ARABINOGALACTAN ENDO-BETA-1,4-GALACTANASE A"/>
    <property type="match status" value="1"/>
</dbReference>
<dbReference type="GO" id="GO:0015926">
    <property type="term" value="F:glucosidase activity"/>
    <property type="evidence" value="ECO:0007669"/>
    <property type="project" value="InterPro"/>
</dbReference>
<feature type="chain" id="PRO_5041482708" description="Arabinogalactan endo-beta-1,4-galactanase" evidence="6">
    <location>
        <begin position="21"/>
        <end position="342"/>
    </location>
</feature>